<dbReference type="EMBL" id="LAZR01020098">
    <property type="protein sequence ID" value="KKL90114.1"/>
    <property type="molecule type" value="Genomic_DNA"/>
</dbReference>
<gene>
    <name evidence="2" type="ORF">LCGC14_1907890</name>
</gene>
<accession>A0A0F9FUI8</accession>
<sequence length="204" mass="24006">MELVKINHEEYGLQESKAKEISAMFKPMLDWMVKLGDQFNEVIDLPVSEETCKKAHDLRLEYVKTRTGTAKVHKKLKAFYLQGGRFVDGWKNAQLMASQGIEDKLSNIENHYIIQEKERITKLQEKRAKVLKKFDLDIVPGNLGELDATMWNNYLTGTKVNYDKKKEEERKFLQEQVEKEETRKKEEERVRKEGERLLAEAKEK</sequence>
<reference evidence="2" key="1">
    <citation type="journal article" date="2015" name="Nature">
        <title>Complex archaea that bridge the gap between prokaryotes and eukaryotes.</title>
        <authorList>
            <person name="Spang A."/>
            <person name="Saw J.H."/>
            <person name="Jorgensen S.L."/>
            <person name="Zaremba-Niedzwiedzka K."/>
            <person name="Martijn J."/>
            <person name="Lind A.E."/>
            <person name="van Eijk R."/>
            <person name="Schleper C."/>
            <person name="Guy L."/>
            <person name="Ettema T.J."/>
        </authorList>
    </citation>
    <scope>NUCLEOTIDE SEQUENCE</scope>
</reference>
<evidence type="ECO:0000256" key="1">
    <source>
        <dbReference type="SAM" id="MobiDB-lite"/>
    </source>
</evidence>
<protein>
    <submittedName>
        <fullName evidence="2">Uncharacterized protein</fullName>
    </submittedName>
</protein>
<evidence type="ECO:0000313" key="2">
    <source>
        <dbReference type="EMBL" id="KKL90114.1"/>
    </source>
</evidence>
<feature type="non-terminal residue" evidence="2">
    <location>
        <position position="204"/>
    </location>
</feature>
<name>A0A0F9FUI8_9ZZZZ</name>
<proteinExistence type="predicted"/>
<organism evidence="2">
    <name type="scientific">marine sediment metagenome</name>
    <dbReference type="NCBI Taxonomy" id="412755"/>
    <lineage>
        <taxon>unclassified sequences</taxon>
        <taxon>metagenomes</taxon>
        <taxon>ecological metagenomes</taxon>
    </lineage>
</organism>
<dbReference type="AlphaFoldDB" id="A0A0F9FUI8"/>
<feature type="region of interest" description="Disordered" evidence="1">
    <location>
        <begin position="176"/>
        <end position="204"/>
    </location>
</feature>
<comment type="caution">
    <text evidence="2">The sequence shown here is derived from an EMBL/GenBank/DDBJ whole genome shotgun (WGS) entry which is preliminary data.</text>
</comment>